<evidence type="ECO:0000313" key="2">
    <source>
        <dbReference type="Proteomes" id="UP001220395"/>
    </source>
</evidence>
<protein>
    <recommendedName>
        <fullName evidence="3">DUF1116 domain-containing protein</fullName>
    </recommendedName>
</protein>
<accession>A0ABY7TKK2</accession>
<keyword evidence="2" id="KW-1185">Reference proteome</keyword>
<organism evidence="1 2">
    <name type="scientific">Sphingomonas naphthae</name>
    <dbReference type="NCBI Taxonomy" id="1813468"/>
    <lineage>
        <taxon>Bacteria</taxon>
        <taxon>Pseudomonadati</taxon>
        <taxon>Pseudomonadota</taxon>
        <taxon>Alphaproteobacteria</taxon>
        <taxon>Sphingomonadales</taxon>
        <taxon>Sphingomonadaceae</taxon>
        <taxon>Sphingomonas</taxon>
    </lineage>
</organism>
<dbReference type="Proteomes" id="UP001220395">
    <property type="component" value="Chromosome"/>
</dbReference>
<evidence type="ECO:0008006" key="3">
    <source>
        <dbReference type="Google" id="ProtNLM"/>
    </source>
</evidence>
<reference evidence="1 2" key="1">
    <citation type="submission" date="2023-02" db="EMBL/GenBank/DDBJ databases">
        <title>Genome sequence of Sphingomonas naphthae.</title>
        <authorList>
            <person name="Kim S."/>
            <person name="Heo J."/>
            <person name="Kwon S.-W."/>
        </authorList>
    </citation>
    <scope>NUCLEOTIDE SEQUENCE [LARGE SCALE GENOMIC DNA]</scope>
    <source>
        <strain evidence="1 2">KACC 18716</strain>
    </source>
</reference>
<dbReference type="EMBL" id="CP117411">
    <property type="protein sequence ID" value="WCT73491.1"/>
    <property type="molecule type" value="Genomic_DNA"/>
</dbReference>
<gene>
    <name evidence="1" type="ORF">PQ455_18085</name>
</gene>
<name>A0ABY7TKK2_9SPHN</name>
<dbReference type="RefSeq" id="WP_273687747.1">
    <property type="nucleotide sequence ID" value="NZ_CP117411.1"/>
</dbReference>
<evidence type="ECO:0000313" key="1">
    <source>
        <dbReference type="EMBL" id="WCT73491.1"/>
    </source>
</evidence>
<proteinExistence type="predicted"/>
<sequence length="388" mass="41174">MTIELIRPGRNRIAPAPKPLVSRDCGPEGCEVDWLASRRVEAELDVEAFTRFSLEMGWGDGLPLIPPTDARVRTFLSENDRYPDEVIGMMPGNVECTVEKIVINAVMAGAPAESLELLIAMISSIADPDFELYGVNATTASVYPAFVVNGPIRQALDIPYSYGCLGGVPGVSAPIGRAIRLIMRNVAGQVAGVTSQTTFGSPGRVAGIVTGEWEEKSPWAPLGERRGVSGNAVTSFGTMGTMNVLDTTSHSASDFLEMIGKSYAYAGCNNFSGAVPFGEALIAINPICAEIVAREMPNIEDVQETLWKFASVDANDLNAQHRDQLAGQGRVRADGRIYAAPEPKDILVFVAGGLGGLHAAGFHTFGTSLAQTKPVAEIVPAEHSIAAE</sequence>